<dbReference type="GO" id="GO:0005524">
    <property type="term" value="F:ATP binding"/>
    <property type="evidence" value="ECO:0007669"/>
    <property type="project" value="UniProtKB-KW"/>
</dbReference>
<evidence type="ECO:0000256" key="9">
    <source>
        <dbReference type="ARBA" id="ARBA00022490"/>
    </source>
</evidence>
<evidence type="ECO:0000256" key="23">
    <source>
        <dbReference type="ARBA" id="ARBA00030726"/>
    </source>
</evidence>
<dbReference type="InterPro" id="IPR036028">
    <property type="entry name" value="SH3-like_dom_sf"/>
</dbReference>
<dbReference type="InterPro" id="IPR019748">
    <property type="entry name" value="FERM_central"/>
</dbReference>
<feature type="compositionally biased region" description="Pro residues" evidence="29">
    <location>
        <begin position="2093"/>
        <end position="2105"/>
    </location>
</feature>
<evidence type="ECO:0000256" key="1">
    <source>
        <dbReference type="ARBA" id="ARBA00001954"/>
    </source>
</evidence>
<dbReference type="PANTHER" id="PTHR22692">
    <property type="entry name" value="MYOSIN VII, XV"/>
    <property type="match status" value="1"/>
</dbReference>
<dbReference type="Gene3D" id="2.60.120.590">
    <property type="entry name" value="Alpha-ketoglutarate-dependent dioxygenase AlkB-like"/>
    <property type="match status" value="1"/>
</dbReference>
<dbReference type="Gene3D" id="1.25.40.530">
    <property type="entry name" value="MyTH4 domain"/>
    <property type="match status" value="2"/>
</dbReference>
<evidence type="ECO:0000256" key="18">
    <source>
        <dbReference type="ARBA" id="ARBA00023123"/>
    </source>
</evidence>
<dbReference type="SMART" id="SM00326">
    <property type="entry name" value="SH3"/>
    <property type="match status" value="1"/>
</dbReference>
<dbReference type="InterPro" id="IPR001452">
    <property type="entry name" value="SH3_domain"/>
</dbReference>
<comment type="catalytic activity">
    <reaction evidence="25">
        <text>an N(6)-methyladenosine in mRNA + 2-oxoglutarate + O2 = an adenosine in mRNA + formaldehyde + succinate + CO2</text>
        <dbReference type="Rhea" id="RHEA:49520"/>
        <dbReference type="Rhea" id="RHEA-COMP:12414"/>
        <dbReference type="Rhea" id="RHEA-COMP:12417"/>
        <dbReference type="ChEBI" id="CHEBI:15379"/>
        <dbReference type="ChEBI" id="CHEBI:16526"/>
        <dbReference type="ChEBI" id="CHEBI:16810"/>
        <dbReference type="ChEBI" id="CHEBI:16842"/>
        <dbReference type="ChEBI" id="CHEBI:30031"/>
        <dbReference type="ChEBI" id="CHEBI:74411"/>
        <dbReference type="ChEBI" id="CHEBI:74449"/>
        <dbReference type="EC" id="1.14.11.53"/>
    </reaction>
    <physiologicalReaction direction="left-to-right" evidence="25">
        <dbReference type="Rhea" id="RHEA:49521"/>
    </physiologicalReaction>
</comment>
<evidence type="ECO:0000256" key="19">
    <source>
        <dbReference type="ARBA" id="ARBA00023157"/>
    </source>
</evidence>
<keyword evidence="13" id="KW-0067">ATP-binding</keyword>
<dbReference type="SUPFAM" id="SSF47031">
    <property type="entry name" value="Second domain of FERM"/>
    <property type="match status" value="1"/>
</dbReference>
<dbReference type="Gene3D" id="6.20.240.20">
    <property type="match status" value="1"/>
</dbReference>
<keyword evidence="17 28" id="KW-0175">Coiled coil</keyword>
<evidence type="ECO:0000256" key="4">
    <source>
        <dbReference type="ARBA" id="ARBA00007879"/>
    </source>
</evidence>
<dbReference type="InterPro" id="IPR051567">
    <property type="entry name" value="Unconventional_Myosin_ATPase"/>
</dbReference>
<dbReference type="Gene3D" id="3.40.850.10">
    <property type="entry name" value="Kinesin motor domain"/>
    <property type="match status" value="2"/>
</dbReference>
<dbReference type="Pfam" id="PF07653">
    <property type="entry name" value="SH3_2"/>
    <property type="match status" value="1"/>
</dbReference>
<dbReference type="PROSITE" id="PS51016">
    <property type="entry name" value="MYTH4"/>
    <property type="match status" value="2"/>
</dbReference>
<name>M7BM42_CHEMY</name>
<dbReference type="SMART" id="SM00242">
    <property type="entry name" value="MYSc"/>
    <property type="match status" value="1"/>
</dbReference>
<feature type="compositionally biased region" description="Acidic residues" evidence="29">
    <location>
        <begin position="3357"/>
        <end position="3367"/>
    </location>
</feature>
<evidence type="ECO:0000256" key="16">
    <source>
        <dbReference type="ARBA" id="ARBA00023004"/>
    </source>
</evidence>
<gene>
    <name evidence="34" type="ORF">UY3_09810</name>
</gene>
<dbReference type="GO" id="GO:0016459">
    <property type="term" value="C:myosin complex"/>
    <property type="evidence" value="ECO:0007669"/>
    <property type="project" value="UniProtKB-KW"/>
</dbReference>
<feature type="domain" description="SH3" evidence="30">
    <location>
        <begin position="2328"/>
        <end position="2414"/>
    </location>
</feature>
<evidence type="ECO:0000256" key="13">
    <source>
        <dbReference type="ARBA" id="ARBA00022840"/>
    </source>
</evidence>
<evidence type="ECO:0000256" key="27">
    <source>
        <dbReference type="PROSITE-ProRule" id="PRU00782"/>
    </source>
</evidence>
<evidence type="ECO:0000256" key="22">
    <source>
        <dbReference type="ARBA" id="ARBA00023242"/>
    </source>
</evidence>
<dbReference type="InterPro" id="IPR041795">
    <property type="entry name" value="MyoXV_FERM_C"/>
</dbReference>
<feature type="compositionally biased region" description="Basic and acidic residues" evidence="29">
    <location>
        <begin position="24"/>
        <end position="51"/>
    </location>
</feature>
<dbReference type="CDD" id="cd13201">
    <property type="entry name" value="FERM_C_MyoXV"/>
    <property type="match status" value="1"/>
</dbReference>
<evidence type="ECO:0000256" key="7">
    <source>
        <dbReference type="ARBA" id="ARBA00018485"/>
    </source>
</evidence>
<feature type="region of interest" description="Disordered" evidence="29">
    <location>
        <begin position="3014"/>
        <end position="3069"/>
    </location>
</feature>
<keyword evidence="20" id="KW-0505">Motor protein</keyword>
<dbReference type="Pfam" id="PF00063">
    <property type="entry name" value="Myosin_head"/>
    <property type="match status" value="2"/>
</dbReference>
<evidence type="ECO:0000256" key="20">
    <source>
        <dbReference type="ARBA" id="ARBA00023175"/>
    </source>
</evidence>
<evidence type="ECO:0000256" key="14">
    <source>
        <dbReference type="ARBA" id="ARBA00022964"/>
    </source>
</evidence>
<evidence type="ECO:0000256" key="2">
    <source>
        <dbReference type="ARBA" id="ARBA00004324"/>
    </source>
</evidence>
<evidence type="ECO:0000256" key="21">
    <source>
        <dbReference type="ARBA" id="ARBA00023203"/>
    </source>
</evidence>
<dbReference type="InterPro" id="IPR035963">
    <property type="entry name" value="FERM_2"/>
</dbReference>
<dbReference type="GO" id="GO:0005737">
    <property type="term" value="C:cytoplasm"/>
    <property type="evidence" value="ECO:0007669"/>
    <property type="project" value="UniProtKB-SubCell"/>
</dbReference>
<feature type="coiled-coil region" evidence="28">
    <location>
        <begin position="1457"/>
        <end position="1488"/>
    </location>
</feature>
<dbReference type="SMART" id="SM00139">
    <property type="entry name" value="MyTH4"/>
    <property type="match status" value="2"/>
</dbReference>
<keyword evidence="22" id="KW-0539">Nucleus</keyword>
<dbReference type="Gene3D" id="1.20.120.720">
    <property type="entry name" value="Myosin VI head, motor domain, U50 subdomain"/>
    <property type="match status" value="1"/>
</dbReference>
<dbReference type="InterPro" id="IPR000048">
    <property type="entry name" value="IQ_motif_EF-hand-BS"/>
</dbReference>
<evidence type="ECO:0000256" key="11">
    <source>
        <dbReference type="ARBA" id="ARBA00022737"/>
    </source>
</evidence>
<dbReference type="Gene3D" id="1.10.10.820">
    <property type="match status" value="1"/>
</dbReference>
<feature type="compositionally biased region" description="Basic and acidic residues" evidence="29">
    <location>
        <begin position="3310"/>
        <end position="3331"/>
    </location>
</feature>
<dbReference type="PROSITE" id="PS50096">
    <property type="entry name" value="IQ"/>
    <property type="match status" value="1"/>
</dbReference>
<dbReference type="Gene3D" id="2.30.30.40">
    <property type="entry name" value="SH3 Domains"/>
    <property type="match status" value="2"/>
</dbReference>
<feature type="region of interest" description="Actin-binding" evidence="27">
    <location>
        <begin position="1270"/>
        <end position="1292"/>
    </location>
</feature>
<feature type="region of interest" description="Disordered" evidence="29">
    <location>
        <begin position="2087"/>
        <end position="2126"/>
    </location>
</feature>
<comment type="similarity">
    <text evidence="4">Belongs to the alkB family.</text>
</comment>
<evidence type="ECO:0000256" key="3">
    <source>
        <dbReference type="ARBA" id="ARBA00004496"/>
    </source>
</evidence>
<feature type="compositionally biased region" description="Acidic residues" evidence="29">
    <location>
        <begin position="79"/>
        <end position="102"/>
    </location>
</feature>
<evidence type="ECO:0000256" key="25">
    <source>
        <dbReference type="ARBA" id="ARBA00047565"/>
    </source>
</evidence>
<accession>M7BM42</accession>
<evidence type="ECO:0000256" key="28">
    <source>
        <dbReference type="SAM" id="Coils"/>
    </source>
</evidence>
<comment type="caution">
    <text evidence="27">Lacks conserved residue(s) required for the propagation of feature annotation.</text>
</comment>
<keyword evidence="11" id="KW-0677">Repeat</keyword>
<feature type="domain" description="FERM" evidence="31">
    <location>
        <begin position="2688"/>
        <end position="2998"/>
    </location>
</feature>
<evidence type="ECO:0000256" key="15">
    <source>
        <dbReference type="ARBA" id="ARBA00023002"/>
    </source>
</evidence>
<dbReference type="PRINTS" id="PR00193">
    <property type="entry name" value="MYOSINHEAVY"/>
</dbReference>
<evidence type="ECO:0000256" key="5">
    <source>
        <dbReference type="ARBA" id="ARBA00008314"/>
    </source>
</evidence>
<dbReference type="InterPro" id="IPR038185">
    <property type="entry name" value="MyTH4_dom_sf"/>
</dbReference>
<dbReference type="FunFam" id="1.20.58.530:FF:000005">
    <property type="entry name" value="unconventional myosin-IXa isoform X1"/>
    <property type="match status" value="1"/>
</dbReference>
<keyword evidence="9" id="KW-0963">Cytoplasm</keyword>
<dbReference type="PANTHER" id="PTHR22692:SF21">
    <property type="entry name" value="MYOSIN XVA"/>
    <property type="match status" value="1"/>
</dbReference>
<evidence type="ECO:0000256" key="24">
    <source>
        <dbReference type="ARBA" id="ARBA00033313"/>
    </source>
</evidence>
<dbReference type="SUPFAM" id="SSF51197">
    <property type="entry name" value="Clavaminate synthase-like"/>
    <property type="match status" value="1"/>
</dbReference>
<dbReference type="SUPFAM" id="SSF50044">
    <property type="entry name" value="SH3-domain"/>
    <property type="match status" value="1"/>
</dbReference>
<keyword evidence="15" id="KW-0560">Oxidoreductase</keyword>
<dbReference type="GO" id="GO:0016607">
    <property type="term" value="C:nuclear speck"/>
    <property type="evidence" value="ECO:0007669"/>
    <property type="project" value="UniProtKB-SubCell"/>
</dbReference>
<feature type="region of interest" description="Disordered" evidence="29">
    <location>
        <begin position="3357"/>
        <end position="3378"/>
    </location>
</feature>
<dbReference type="PROSITE" id="PS50057">
    <property type="entry name" value="FERM_3"/>
    <property type="match status" value="1"/>
</dbReference>
<feature type="domain" description="MyTH4" evidence="32">
    <location>
        <begin position="1557"/>
        <end position="1708"/>
    </location>
</feature>
<dbReference type="Pfam" id="PF00784">
    <property type="entry name" value="MyTH4"/>
    <property type="match status" value="2"/>
</dbReference>
<organism evidence="34 35">
    <name type="scientific">Chelonia mydas</name>
    <name type="common">Green sea-turtle</name>
    <name type="synonym">Chelonia agassizi</name>
    <dbReference type="NCBI Taxonomy" id="8469"/>
    <lineage>
        <taxon>Eukaryota</taxon>
        <taxon>Metazoa</taxon>
        <taxon>Chordata</taxon>
        <taxon>Craniata</taxon>
        <taxon>Vertebrata</taxon>
        <taxon>Euteleostomi</taxon>
        <taxon>Archelosauria</taxon>
        <taxon>Testudinata</taxon>
        <taxon>Testudines</taxon>
        <taxon>Cryptodira</taxon>
        <taxon>Durocryptodira</taxon>
        <taxon>Americhelydia</taxon>
        <taxon>Chelonioidea</taxon>
        <taxon>Cheloniidae</taxon>
        <taxon>Chelonia</taxon>
    </lineage>
</organism>
<proteinExistence type="inferred from homology"/>
<feature type="domain" description="MyTH4" evidence="32">
    <location>
        <begin position="2529"/>
        <end position="2683"/>
    </location>
</feature>
<feature type="region of interest" description="Disordered" evidence="29">
    <location>
        <begin position="1"/>
        <end position="210"/>
    </location>
</feature>
<evidence type="ECO:0000313" key="35">
    <source>
        <dbReference type="Proteomes" id="UP000031443"/>
    </source>
</evidence>
<evidence type="ECO:0000259" key="33">
    <source>
        <dbReference type="PROSITE" id="PS51456"/>
    </source>
</evidence>
<dbReference type="EC" id="1.14.11.53" evidence="6"/>
<dbReference type="eggNOG" id="KOG4229">
    <property type="taxonomic scope" value="Eukaryota"/>
</dbReference>
<dbReference type="InterPro" id="IPR059004">
    <property type="entry name" value="MYO15"/>
</dbReference>
<dbReference type="InterPro" id="IPR000299">
    <property type="entry name" value="FERM_domain"/>
</dbReference>
<comment type="subcellular location">
    <subcellularLocation>
        <location evidence="3">Cytoplasm</location>
    </subcellularLocation>
    <subcellularLocation>
        <location evidence="2">Nucleus speckle</location>
    </subcellularLocation>
</comment>
<evidence type="ECO:0000259" key="31">
    <source>
        <dbReference type="PROSITE" id="PS50057"/>
    </source>
</evidence>
<comment type="similarity">
    <text evidence="5 27">Belongs to the TRAFAC class myosin-kinesin ATPase superfamily. Myosin family.</text>
</comment>
<dbReference type="Proteomes" id="UP000031443">
    <property type="component" value="Unassembled WGS sequence"/>
</dbReference>
<evidence type="ECO:0000256" key="10">
    <source>
        <dbReference type="ARBA" id="ARBA00022723"/>
    </source>
</evidence>
<keyword evidence="18 27" id="KW-0518">Myosin</keyword>
<dbReference type="STRING" id="8469.M7BM42"/>
<dbReference type="Gene3D" id="1.20.5.190">
    <property type="match status" value="1"/>
</dbReference>
<dbReference type="InterPro" id="IPR036961">
    <property type="entry name" value="Kinesin_motor_dom_sf"/>
</dbReference>
<sequence length="3378" mass="383422">MGGKKGETKRTAEKGGNAKKGKDKGKGEKSNDKGGKGKEVAKGKGKDEKKGKDAKKGKKEVLSESEEASDSELTKSNAEEDSDEENEMVEEEEEDEDEDSEEDPKKKKGKDKKEASKAMAGKKQGKGKKVLSEEEEEEEEEEDYSAKKKKKDLHLKGASHLVMGLAGDDAKKKKRAKKEHAKAQLKGATKAMAGLARKEVAPPKSKMKKSLKSASKLFMGFKRLGLKRSKKGQFKNTSRFFWGLNKYSTKKKIKKKNKAVLKSTSNLMMRFKSIGKKKKEAPAQYGYPEEESYLQAPTDYADGHDFHNRRVSDYEDYPGYDMEEEYGLYEEPMDYYDDPLQNESDYYDYEDQDYELPSGYSPYDSYDQYRSDVDYYEKQTGPYGSSEDKYGPSGGPYNLRVDEMGYLYDYSPQHEISYSEYEWDPPAQFSYNPYAYPLDDITEMDEPEELADENGDYPFMLPNSSFFEQQGIEEMLPSKLSLNRKFRLFPRPQVKLFGRDKLDVPLPPSPHISLAGKVDQDEDDYGEYEPLASPFAQFSNGDPQPSVTYCRVGQAHGSWLPRPHSPKSMGSSPLGQFLQKSLMQPKPILKHRGSEEACSRPAKLPAELFENEDTSGEDGAGRYAVVMPQVQRLGSFRRMSCMHKQHWSKQQMVNVRASPSGWSSEKLLHNPPTASLNRCSGRRGDSTAEYLTHRSSVQNQGDGSHWEHGNMGKKLPWHNQMHSIRNLPCRSPREEPKADGVEDMTQLQDLQEGAVLHNIKTRFDRELIYTYIGSILVSVNPYKMYNIYGTEQVLQYEGRALGENPPGESGSGKTEATKLVLRYLAAVNQKRNVMQQILEATPLLESFGNAKTVRNDNSSRFGKFVEIFLEEGLICGAITSQYLLEKSRIVFQANNERNYHIFYEMLAGLPAQQKQQFCLQDAETYYYLNQGGNCEIPGKSDAEDFRRLLSAMEILNFSTEDQNSIFRILSSILHLGNVYFEKYETDCQEVASVVSAREIRAVAELLQISPEGLQKAITFKVTETLREKIFTPLTVESAVDARDAIAKILYSLLFSWLTDRVNKLVYPKKEALSIAILDIYGFEDLSFNSFEQLCINYANEYLQFFFNKIVFKEEQEEYVREQIEWKEITFSDNQPCIDLIAQKPHGILRILDDQSSFPQATDHTFLQKCHYHHGSNALYTKPKMPLPEFTIKHYAGKVTYQVHKFLDKNYDQVRQDVLDLFVNSKTKVVANLFFGHAQLVAQQRTMMGKNSTVTRRYKASTVAAKFQQSLLDLVEKMERCNPFFVRCLKPNNKKEPAVFEADIVSSQLRYSGILETIRIRKEGFPVRIPFQIFIDRYRCLVDIRPGITPDGVSCVEVLKKLCAVSPTMYCIGVSKLFMKEHLYQLLESKRDHALHLAALTLQRCARAFFIKRRFRSLRRKIILLQSQSRGYLARQRYKRLRKSLITFRSLVHMYVNRRRYLKRKEEARRRAEEEQEKAEQELTKREVVDVTHLEVPAELAGLLELAAAHKPMNAQCVVPVPAPKLQTNSQLTLPLDINNYPMAKYVRVQFQEPLFGMLSVPLASPLTQLEEELVQEALSLFKLILRFMGDPRLGGAQENLFGNYIVQKGLSAPGLRDEILAQIANQVWRNTNVNNEERGWLLLATCLSGFAPSTGLEKHLLKFVSDYAFDGYKPVCQHKLMQAMLRSQLGPEMARAYPPSLLEWTANRQRASMALDVYCFNGGHLSCPIHSWSTGEELAGDVLKHRAHPTKAFPGPALPPRCVPPQECALLAQRLCFACRGLTEGWRGWSVSMKDGAQWAELAGHDYILDLISDLELPRGFPKQKSHFIVASEGVDKGSGPASAVFGQGLDSDEEVPPPPLTKAPTVLLPNTPDSDGYYSRADSDTVSEPRTHKGLDRYLDSLFDPVLSYGNGDLEKPAAVSRKMKGGGRVGGGSSSVDQGGARAPMEMPQQTGLQEPGLVLQHDHIKQQALLRRTAVSRTPARTAAFVQKAAPASRLRAGELVRPAKLSSQHFPEPTQHIKNIIKQCQRPARLPEPIRKEGGKVFVKKKDPHEEAMMILKGQMSVAPGPATAAPVAKEAIATVKPVTSTKRPWPPSPAAVPPPAATARSSPMSPPVTVSRELPAEQEQVQTQLHRCCSEEFYAYRNVSWKIYIRKEVFYPKDNFNNPLLLDLIFRQIFHDTLSGACLRITPEERLRMKSLFAENKLDSFSPVADDSIKKEIVIAARDSWEVYFSRLFPATGSVGTGVQILAVSHTGIKLLRLVKGTNVPGEQLRVLRGYSYTDILFVTIPSNHMLEFNLTNEKLILFSPKAPQVKAMIDYFITELKKDSQYVVAVKSYVTDDRSLLSFHKGDIIHLQPLEQPERDHWHGCVVRKKVTYLEELKRGTQDFGWKFGAIHGRSGRFPAEYVQPVAAPDFIHLPADRKEEPKNKQGKVAALAAVAVAVASTAVAQELDRKIEVSPAGSDYAESMEEYGGELPGDSALQGGQFPMLEFAKKHFREVQRMKTDSCKHKSRKGKDSPDGAEMLKFTKCPLQESLIEFTDSCLNRAAAEAFQAVMKFMGDWPLKGQTELDVVYAVLKLCADHEVMRDEVYCQIVKQTTDNTSPKMDSCQKGWRLLYILTAYYKCSEVLKPCLLWHLQETCRSPGAQFQGIAKACEQNLRKTFQFGGRREFPSSMELKAMVAGRSAKRQLFLLPGGIERHLKIKTCSVALDVIKEMCYEMGLHRPEAFDEYVIFAVTNRGQNVRPLSRREYILDVATEMEQVDSSYMFWYRRVIWTQPLKFDNELYVTVHYNQVLPDYLKGLFNMLPPLQPSKQQCQQVSKLAALQHRAKDSMYLPTVREVQGYVPPQFCRVLKAQSWLNVVLQHLPQVQALSAHQARAQFLGLLSAFPMFGSSFFYIQSCSNNAIVSPCILAVNQNGLNFLNKDTHELIAKFSLKEIQSTRTQRPTAGSSYPYVEIMLGDLMSQRMTQLQLEQSRAQRRSIEEVGCKHTMAGSGYTDLREKLKSMMPYRDNYKGSSLRDPTESPYGGAAAAERKRKYHEDSDSEPSDYEEEQQQQKEEEEARKVKSGIRQLRLFSPDECAKIEARIEDVVSRAEKGLYKEHTVDRAPLRNKYFFGEGYTYGSQLQRRGPGQERLYPQGEVDAIPEWVHDLVIRKLVEHRVIPEGFVNSAVINDYQPGGCIVSHVDPIHIFERPIVSVSFFSDSALCFGCKFQFKPIRVSEPVLFLPVRRGSVTVLSGYAADEITHCIRPQDIKERRAVIILRKTRLDAPRLETKSLSSSVLPPGYTSDRLSGSNRDQILKPKRSHRKADPDAAHRPRILEMDKEENRRSVLLPKHRRRSNFSSENYWRRSYEYTEDYDEEEEDGSPARKVKMRRH</sequence>
<keyword evidence="35" id="KW-1185">Reference proteome</keyword>
<dbReference type="FunFam" id="1.10.10.820:FF:000001">
    <property type="entry name" value="Myosin heavy chain"/>
    <property type="match status" value="1"/>
</dbReference>
<dbReference type="InterPro" id="IPR000857">
    <property type="entry name" value="MyTH4_dom"/>
</dbReference>
<feature type="compositionally biased region" description="Acidic residues" evidence="29">
    <location>
        <begin position="3044"/>
        <end position="3055"/>
    </location>
</feature>
<feature type="compositionally biased region" description="Basic and acidic residues" evidence="29">
    <location>
        <begin position="3056"/>
        <end position="3066"/>
    </location>
</feature>
<dbReference type="SMART" id="SM00015">
    <property type="entry name" value="IQ"/>
    <property type="match status" value="3"/>
</dbReference>
<dbReference type="Gene3D" id="1.20.58.530">
    <property type="match status" value="1"/>
</dbReference>
<feature type="region of interest" description="Disordered" evidence="29">
    <location>
        <begin position="1840"/>
        <end position="1892"/>
    </location>
</feature>
<keyword evidence="8 26" id="KW-0728">SH3 domain</keyword>
<dbReference type="Pfam" id="PF26570">
    <property type="entry name" value="MYO15"/>
    <property type="match status" value="1"/>
</dbReference>
<feature type="compositionally biased region" description="Basic and acidic residues" evidence="29">
    <location>
        <begin position="1882"/>
        <end position="1892"/>
    </location>
</feature>
<keyword evidence="10" id="KW-0479">Metal-binding</keyword>
<evidence type="ECO:0000256" key="17">
    <source>
        <dbReference type="ARBA" id="ARBA00023054"/>
    </source>
</evidence>
<feature type="region of interest" description="Disordered" evidence="29">
    <location>
        <begin position="1924"/>
        <end position="1950"/>
    </location>
</feature>
<dbReference type="PROSITE" id="PS51456">
    <property type="entry name" value="MYOSIN_MOTOR"/>
    <property type="match status" value="1"/>
</dbReference>
<dbReference type="InterPro" id="IPR027417">
    <property type="entry name" value="P-loop_NTPase"/>
</dbReference>
<dbReference type="Pfam" id="PF00373">
    <property type="entry name" value="FERM_M"/>
    <property type="match status" value="1"/>
</dbReference>
<evidence type="ECO:0000256" key="29">
    <source>
        <dbReference type="SAM" id="MobiDB-lite"/>
    </source>
</evidence>
<keyword evidence="19" id="KW-1015">Disulfide bond</keyword>
<dbReference type="GO" id="GO:0003779">
    <property type="term" value="F:actin binding"/>
    <property type="evidence" value="ECO:0007669"/>
    <property type="project" value="UniProtKB-KW"/>
</dbReference>
<feature type="domain" description="Myosin motor" evidence="33">
    <location>
        <begin position="739"/>
        <end position="1391"/>
    </location>
</feature>
<dbReference type="FunFam" id="2.30.30.40:FF:000201">
    <property type="entry name" value="Myosin XVA"/>
    <property type="match status" value="1"/>
</dbReference>
<dbReference type="InterPro" id="IPR037151">
    <property type="entry name" value="AlkB-like_sf"/>
</dbReference>
<feature type="region of interest" description="Disordered" evidence="29">
    <location>
        <begin position="3279"/>
        <end position="3338"/>
    </location>
</feature>
<evidence type="ECO:0000259" key="32">
    <source>
        <dbReference type="PROSITE" id="PS51016"/>
    </source>
</evidence>
<feature type="compositionally biased region" description="Acidic residues" evidence="29">
    <location>
        <begin position="133"/>
        <end position="143"/>
    </location>
</feature>
<evidence type="ECO:0000313" key="34">
    <source>
        <dbReference type="EMBL" id="EMP33088.1"/>
    </source>
</evidence>
<dbReference type="InterPro" id="IPR011993">
    <property type="entry name" value="PH-like_dom_sf"/>
</dbReference>
<feature type="compositionally biased region" description="Basic and acidic residues" evidence="29">
    <location>
        <begin position="1"/>
        <end position="13"/>
    </location>
</feature>
<evidence type="ECO:0000259" key="30">
    <source>
        <dbReference type="PROSITE" id="PS50002"/>
    </source>
</evidence>
<keyword evidence="14" id="KW-0223">Dioxygenase</keyword>
<keyword evidence="21 27" id="KW-0009">Actin-binding</keyword>
<dbReference type="SUPFAM" id="SSF52540">
    <property type="entry name" value="P-loop containing nucleoside triphosphate hydrolases"/>
    <property type="match status" value="1"/>
</dbReference>
<dbReference type="InterPro" id="IPR001609">
    <property type="entry name" value="Myosin_head_motor_dom-like"/>
</dbReference>
<reference evidence="35" key="1">
    <citation type="journal article" date="2013" name="Nat. Genet.">
        <title>The draft genomes of soft-shell turtle and green sea turtle yield insights into the development and evolution of the turtle-specific body plan.</title>
        <authorList>
            <person name="Wang Z."/>
            <person name="Pascual-Anaya J."/>
            <person name="Zadissa A."/>
            <person name="Li W."/>
            <person name="Niimura Y."/>
            <person name="Huang Z."/>
            <person name="Li C."/>
            <person name="White S."/>
            <person name="Xiong Z."/>
            <person name="Fang D."/>
            <person name="Wang B."/>
            <person name="Ming Y."/>
            <person name="Chen Y."/>
            <person name="Zheng Y."/>
            <person name="Kuraku S."/>
            <person name="Pignatelli M."/>
            <person name="Herrero J."/>
            <person name="Beal K."/>
            <person name="Nozawa M."/>
            <person name="Li Q."/>
            <person name="Wang J."/>
            <person name="Zhang H."/>
            <person name="Yu L."/>
            <person name="Shigenobu S."/>
            <person name="Wang J."/>
            <person name="Liu J."/>
            <person name="Flicek P."/>
            <person name="Searle S."/>
            <person name="Wang J."/>
            <person name="Kuratani S."/>
            <person name="Yin Y."/>
            <person name="Aken B."/>
            <person name="Zhang G."/>
            <person name="Irie N."/>
        </authorList>
    </citation>
    <scope>NUCLEOTIDE SEQUENCE [LARGE SCALE GENOMIC DNA]</scope>
</reference>
<evidence type="ECO:0000256" key="8">
    <source>
        <dbReference type="ARBA" id="ARBA00022443"/>
    </source>
</evidence>
<dbReference type="CDD" id="cd14473">
    <property type="entry name" value="FERM_B-lobe"/>
    <property type="match status" value="1"/>
</dbReference>
<evidence type="ECO:0000256" key="26">
    <source>
        <dbReference type="PROSITE-ProRule" id="PRU00192"/>
    </source>
</evidence>
<dbReference type="Gene3D" id="2.30.29.30">
    <property type="entry name" value="Pleckstrin-homology domain (PH domain)/Phosphotyrosine-binding domain (PTB)"/>
    <property type="match status" value="2"/>
</dbReference>
<dbReference type="FunFam" id="2.60.120.590:FF:000002">
    <property type="entry name" value="RNA demethylase ALKBH5"/>
    <property type="match status" value="1"/>
</dbReference>
<dbReference type="PROSITE" id="PS50002">
    <property type="entry name" value="SH3"/>
    <property type="match status" value="1"/>
</dbReference>
<dbReference type="GO" id="GO:1990931">
    <property type="term" value="F:mRNA N6-methyladenosine dioxygenase activity"/>
    <property type="evidence" value="ECO:0007669"/>
    <property type="project" value="UniProtKB-EC"/>
</dbReference>
<evidence type="ECO:0000256" key="12">
    <source>
        <dbReference type="ARBA" id="ARBA00022741"/>
    </source>
</evidence>
<feature type="region of interest" description="Disordered" evidence="29">
    <location>
        <begin position="663"/>
        <end position="682"/>
    </location>
</feature>
<dbReference type="EMBL" id="KB537352">
    <property type="protein sequence ID" value="EMP33088.1"/>
    <property type="molecule type" value="Genomic_DNA"/>
</dbReference>
<keyword evidence="12" id="KW-0547">Nucleotide-binding</keyword>
<dbReference type="GO" id="GO:0003774">
    <property type="term" value="F:cytoskeletal motor activity"/>
    <property type="evidence" value="ECO:0007669"/>
    <property type="project" value="InterPro"/>
</dbReference>
<dbReference type="GO" id="GO:0046872">
    <property type="term" value="F:metal ion binding"/>
    <property type="evidence" value="ECO:0007669"/>
    <property type="project" value="UniProtKB-KW"/>
</dbReference>
<keyword evidence="16" id="KW-0408">Iron</keyword>
<evidence type="ECO:0000256" key="6">
    <source>
        <dbReference type="ARBA" id="ARBA00012931"/>
    </source>
</evidence>
<protein>
    <recommendedName>
        <fullName evidence="7">RNA demethylase ALKBH5</fullName>
        <ecNumber evidence="6">1.14.11.53</ecNumber>
    </recommendedName>
    <alternativeName>
        <fullName evidence="23">Alkylated DNA repair protein alkB homolog 5</fullName>
    </alternativeName>
    <alternativeName>
        <fullName evidence="24">Alpha-ketoglutarate-dependent dioxygenase alkB homolog 5</fullName>
    </alternativeName>
</protein>
<comment type="cofactor">
    <cofactor evidence="1">
        <name>Fe(2+)</name>
        <dbReference type="ChEBI" id="CHEBI:29033"/>
    </cofactor>
</comment>